<feature type="compositionally biased region" description="Basic and acidic residues" evidence="1">
    <location>
        <begin position="25"/>
        <end position="37"/>
    </location>
</feature>
<dbReference type="EMBL" id="JALJOU010000003">
    <property type="protein sequence ID" value="KAK9845442.1"/>
    <property type="molecule type" value="Genomic_DNA"/>
</dbReference>
<comment type="caution">
    <text evidence="2">The sequence shown here is derived from an EMBL/GenBank/DDBJ whole genome shotgun (WGS) entry which is preliminary data.</text>
</comment>
<feature type="region of interest" description="Disordered" evidence="1">
    <location>
        <begin position="1"/>
        <end position="37"/>
    </location>
</feature>
<proteinExistence type="predicted"/>
<reference evidence="2 3" key="1">
    <citation type="journal article" date="2024" name="Nat. Commun.">
        <title>Phylogenomics reveals the evolutionary origins of lichenization in chlorophyte algae.</title>
        <authorList>
            <person name="Puginier C."/>
            <person name="Libourel C."/>
            <person name="Otte J."/>
            <person name="Skaloud P."/>
            <person name="Haon M."/>
            <person name="Grisel S."/>
            <person name="Petersen M."/>
            <person name="Berrin J.G."/>
            <person name="Delaux P.M."/>
            <person name="Dal Grande F."/>
            <person name="Keller J."/>
        </authorList>
    </citation>
    <scope>NUCLEOTIDE SEQUENCE [LARGE SCALE GENOMIC DNA]</scope>
    <source>
        <strain evidence="2 3">SAG 245.80</strain>
    </source>
</reference>
<evidence type="ECO:0008006" key="4">
    <source>
        <dbReference type="Google" id="ProtNLM"/>
    </source>
</evidence>
<accession>A0AAW1SHC5</accession>
<dbReference type="PANTHER" id="PTHR34066:SF1">
    <property type="entry name" value="DUF1764 FAMILY PROTEIN"/>
    <property type="match status" value="1"/>
</dbReference>
<dbReference type="Pfam" id="PF08576">
    <property type="entry name" value="DUF1764"/>
    <property type="match status" value="1"/>
</dbReference>
<dbReference type="AlphaFoldDB" id="A0AAW1SHC5"/>
<sequence>MNKAPLHATTPPQESAKRKAGKAVGSKDDLFGTGPAKDRRRLDGLRVYSAEELKVNQGGGTLHCPFDCDCCF</sequence>
<evidence type="ECO:0000313" key="2">
    <source>
        <dbReference type="EMBL" id="KAK9845442.1"/>
    </source>
</evidence>
<dbReference type="Proteomes" id="UP001445335">
    <property type="component" value="Unassembled WGS sequence"/>
</dbReference>
<protein>
    <recommendedName>
        <fullName evidence="4">DUF1764-domain-containing protein</fullName>
    </recommendedName>
</protein>
<organism evidence="2 3">
    <name type="scientific">Elliptochloris bilobata</name>
    <dbReference type="NCBI Taxonomy" id="381761"/>
    <lineage>
        <taxon>Eukaryota</taxon>
        <taxon>Viridiplantae</taxon>
        <taxon>Chlorophyta</taxon>
        <taxon>core chlorophytes</taxon>
        <taxon>Trebouxiophyceae</taxon>
        <taxon>Trebouxiophyceae incertae sedis</taxon>
        <taxon>Elliptochloris clade</taxon>
        <taxon>Elliptochloris</taxon>
    </lineage>
</organism>
<gene>
    <name evidence="2" type="ORF">WJX81_006511</name>
</gene>
<evidence type="ECO:0000313" key="3">
    <source>
        <dbReference type="Proteomes" id="UP001445335"/>
    </source>
</evidence>
<dbReference type="PANTHER" id="PTHR34066">
    <property type="entry name" value="GROWTH FACTOR 2"/>
    <property type="match status" value="1"/>
</dbReference>
<dbReference type="InterPro" id="IPR013885">
    <property type="entry name" value="DUF1764_euk"/>
</dbReference>
<name>A0AAW1SHC5_9CHLO</name>
<keyword evidence="3" id="KW-1185">Reference proteome</keyword>
<evidence type="ECO:0000256" key="1">
    <source>
        <dbReference type="SAM" id="MobiDB-lite"/>
    </source>
</evidence>